<evidence type="ECO:0000313" key="3">
    <source>
        <dbReference type="Proteomes" id="UP000282084"/>
    </source>
</evidence>
<feature type="compositionally biased region" description="Basic and acidic residues" evidence="1">
    <location>
        <begin position="127"/>
        <end position="138"/>
    </location>
</feature>
<sequence length="263" mass="27714">MASIGEVAKSVSQACDKASQCRDALGQAQDLAEEAHDLLAAHLRGTVELESDTEQALAGFQEVITGVKDLWKTLGTGMDHAQAALTALTGPAAPAPAPAAQRPAQPPLQPPPARQSGPDQPPVVPPERVEALRRELPPHRAPGGPRQKTRGSWIGPDGAAQPIVSGRDEYADAADATLRDMGMPRQSAKTADVEIKLAARMIAEGIQHATVVINAKPCVGQFGCDTLVPILLPEGATLTVHGVTPAGERFRKRYAGGARPWWR</sequence>
<proteinExistence type="predicted"/>
<dbReference type="Pfam" id="PF14428">
    <property type="entry name" value="DddA-like"/>
    <property type="match status" value="1"/>
</dbReference>
<name>A0A495VT11_9PSEU</name>
<evidence type="ECO:0000313" key="2">
    <source>
        <dbReference type="EMBL" id="RKT51990.1"/>
    </source>
</evidence>
<dbReference type="AlphaFoldDB" id="A0A495VT11"/>
<organism evidence="2 3">
    <name type="scientific">Saccharothrix australiensis</name>
    <dbReference type="NCBI Taxonomy" id="2072"/>
    <lineage>
        <taxon>Bacteria</taxon>
        <taxon>Bacillati</taxon>
        <taxon>Actinomycetota</taxon>
        <taxon>Actinomycetes</taxon>
        <taxon>Pseudonocardiales</taxon>
        <taxon>Pseudonocardiaceae</taxon>
        <taxon>Saccharothrix</taxon>
    </lineage>
</organism>
<dbReference type="RefSeq" id="WP_170211595.1">
    <property type="nucleotide sequence ID" value="NZ_RBXO01000001.1"/>
</dbReference>
<feature type="compositionally biased region" description="Pro residues" evidence="1">
    <location>
        <begin position="104"/>
        <end position="125"/>
    </location>
</feature>
<gene>
    <name evidence="2" type="ORF">C8E97_0481</name>
</gene>
<dbReference type="InterPro" id="IPR032724">
    <property type="entry name" value="SCP1.201-like"/>
</dbReference>
<evidence type="ECO:0000256" key="1">
    <source>
        <dbReference type="SAM" id="MobiDB-lite"/>
    </source>
</evidence>
<reference evidence="2 3" key="1">
    <citation type="submission" date="2018-10" db="EMBL/GenBank/DDBJ databases">
        <title>Sequencing the genomes of 1000 actinobacteria strains.</title>
        <authorList>
            <person name="Klenk H.-P."/>
        </authorList>
    </citation>
    <scope>NUCLEOTIDE SEQUENCE [LARGE SCALE GENOMIC DNA]</scope>
    <source>
        <strain evidence="2 3">DSM 43800</strain>
    </source>
</reference>
<feature type="compositionally biased region" description="Low complexity" evidence="1">
    <location>
        <begin position="91"/>
        <end position="103"/>
    </location>
</feature>
<accession>A0A495VT11</accession>
<comment type="caution">
    <text evidence="2">The sequence shown here is derived from an EMBL/GenBank/DDBJ whole genome shotgun (WGS) entry which is preliminary data.</text>
</comment>
<dbReference type="Proteomes" id="UP000282084">
    <property type="component" value="Unassembled WGS sequence"/>
</dbReference>
<protein>
    <submittedName>
        <fullName evidence="2">Nucleic acid/nucleotide deaminase of polymorphic system toxin</fullName>
    </submittedName>
</protein>
<dbReference type="EMBL" id="RBXO01000001">
    <property type="protein sequence ID" value="RKT51990.1"/>
    <property type="molecule type" value="Genomic_DNA"/>
</dbReference>
<feature type="region of interest" description="Disordered" evidence="1">
    <location>
        <begin position="91"/>
        <end position="163"/>
    </location>
</feature>
<keyword evidence="3" id="KW-1185">Reference proteome</keyword>